<comment type="caution">
    <text evidence="5">The sequence shown here is derived from an EMBL/GenBank/DDBJ whole genome shotgun (WGS) entry which is preliminary data.</text>
</comment>
<reference evidence="5" key="1">
    <citation type="submission" date="2021-02" db="EMBL/GenBank/DDBJ databases">
        <authorList>
            <person name="Dougan E. K."/>
            <person name="Rhodes N."/>
            <person name="Thang M."/>
            <person name="Chan C."/>
        </authorList>
    </citation>
    <scope>NUCLEOTIDE SEQUENCE</scope>
</reference>
<feature type="transmembrane region" description="Helical" evidence="2">
    <location>
        <begin position="351"/>
        <end position="374"/>
    </location>
</feature>
<dbReference type="AlphaFoldDB" id="A0A813E644"/>
<gene>
    <name evidence="5" type="ORF">PGLA1383_LOCUS11979</name>
</gene>
<keyword evidence="2" id="KW-1133">Transmembrane helix</keyword>
<feature type="compositionally biased region" description="Basic and acidic residues" evidence="1">
    <location>
        <begin position="390"/>
        <end position="415"/>
    </location>
</feature>
<dbReference type="InterPro" id="IPR033803">
    <property type="entry name" value="CBD-like_Golvesin-Xly"/>
</dbReference>
<dbReference type="Proteomes" id="UP000654075">
    <property type="component" value="Unassembled WGS sequence"/>
</dbReference>
<sequence length="435" mass="46428">MALLVAVLASLATIALGTQIVLDDSDSTLSTSSANTFAGTYQPCMQDAYKGQFHHDWAKNKGSASFEFKFDVPQDGCYSLEEHHPGGENNEMCSQFMLSNTRLDVGWCKGRNSTLYVDQSRKGAQWNFLGTFPFYVGWQGSLKTSNAVGETCAAGNCFWVVDAFCLTRVGDVCTSELEQQLKGEGSSVSRNQVPPSPVASTASSTSAVTPIAARAEESSVFLQPGLQAGSLRLTVEMNPSSTAGLLADLKAQTGVLEATLKTQLGAVSVRVENIEALAVEGFDRRLQATSAPFKVSFKAEVPSSGLWARKGLVSELSLALAAAGATLKVRSAELTWPQTIVDGAGSVNFDVITILIVVGAVLFVGPIILLGIYWTWKLRQSVKPTTDVEEGSKQGEGKPEEPESLDKENKEKENIYIDDSASTVSPASEQSVDTA</sequence>
<protein>
    <recommendedName>
        <fullName evidence="4">Golvesin/Xly CBD-like domain-containing protein</fullName>
    </recommendedName>
</protein>
<keyword evidence="6" id="KW-1185">Reference proteome</keyword>
<organism evidence="5 6">
    <name type="scientific">Polarella glacialis</name>
    <name type="common">Dinoflagellate</name>
    <dbReference type="NCBI Taxonomy" id="89957"/>
    <lineage>
        <taxon>Eukaryota</taxon>
        <taxon>Sar</taxon>
        <taxon>Alveolata</taxon>
        <taxon>Dinophyceae</taxon>
        <taxon>Suessiales</taxon>
        <taxon>Suessiaceae</taxon>
        <taxon>Polarella</taxon>
    </lineage>
</organism>
<evidence type="ECO:0000256" key="3">
    <source>
        <dbReference type="SAM" id="SignalP"/>
    </source>
</evidence>
<evidence type="ECO:0000313" key="6">
    <source>
        <dbReference type="Proteomes" id="UP000654075"/>
    </source>
</evidence>
<keyword evidence="2" id="KW-0472">Membrane</keyword>
<name>A0A813E644_POLGL</name>
<feature type="region of interest" description="Disordered" evidence="1">
    <location>
        <begin position="385"/>
        <end position="435"/>
    </location>
</feature>
<feature type="signal peptide" evidence="3">
    <location>
        <begin position="1"/>
        <end position="17"/>
    </location>
</feature>
<feature type="compositionally biased region" description="Polar residues" evidence="1">
    <location>
        <begin position="420"/>
        <end position="435"/>
    </location>
</feature>
<proteinExistence type="predicted"/>
<evidence type="ECO:0000313" key="5">
    <source>
        <dbReference type="EMBL" id="CAE8593383.1"/>
    </source>
</evidence>
<feature type="domain" description="Golvesin/Xly CBD-like" evidence="4">
    <location>
        <begin position="33"/>
        <end position="148"/>
    </location>
</feature>
<evidence type="ECO:0000259" key="4">
    <source>
        <dbReference type="Pfam" id="PF25275"/>
    </source>
</evidence>
<keyword evidence="3" id="KW-0732">Signal</keyword>
<dbReference type="Pfam" id="PF25275">
    <property type="entry name" value="Golvesin_C"/>
    <property type="match status" value="1"/>
</dbReference>
<keyword evidence="2" id="KW-0812">Transmembrane</keyword>
<evidence type="ECO:0000256" key="2">
    <source>
        <dbReference type="SAM" id="Phobius"/>
    </source>
</evidence>
<feature type="chain" id="PRO_5032531824" description="Golvesin/Xly CBD-like domain-containing protein" evidence="3">
    <location>
        <begin position="18"/>
        <end position="435"/>
    </location>
</feature>
<evidence type="ECO:0000256" key="1">
    <source>
        <dbReference type="SAM" id="MobiDB-lite"/>
    </source>
</evidence>
<dbReference type="EMBL" id="CAJNNV010006299">
    <property type="protein sequence ID" value="CAE8593383.1"/>
    <property type="molecule type" value="Genomic_DNA"/>
</dbReference>
<feature type="region of interest" description="Disordered" evidence="1">
    <location>
        <begin position="184"/>
        <end position="205"/>
    </location>
</feature>
<accession>A0A813E644</accession>